<accession>A0A6J5YJG0</accession>
<gene>
    <name evidence="4" type="ORF">UFOPK3574_00075</name>
</gene>
<name>A0A6J5YJG0_9ZZZZ</name>
<evidence type="ECO:0000256" key="1">
    <source>
        <dbReference type="ARBA" id="ARBA00022679"/>
    </source>
</evidence>
<reference evidence="4" key="1">
    <citation type="submission" date="2020-05" db="EMBL/GenBank/DDBJ databases">
        <authorList>
            <person name="Chiriac C."/>
            <person name="Salcher M."/>
            <person name="Ghai R."/>
            <person name="Kavagutti S V."/>
        </authorList>
    </citation>
    <scope>NUCLEOTIDE SEQUENCE</scope>
</reference>
<evidence type="ECO:0000256" key="2">
    <source>
        <dbReference type="ARBA" id="ARBA00023315"/>
    </source>
</evidence>
<dbReference type="SMART" id="SM00563">
    <property type="entry name" value="PlsC"/>
    <property type="match status" value="1"/>
</dbReference>
<dbReference type="SUPFAM" id="SSF69593">
    <property type="entry name" value="Glycerol-3-phosphate (1)-acyltransferase"/>
    <property type="match status" value="1"/>
</dbReference>
<organism evidence="4">
    <name type="scientific">freshwater metagenome</name>
    <dbReference type="NCBI Taxonomy" id="449393"/>
    <lineage>
        <taxon>unclassified sequences</taxon>
        <taxon>metagenomes</taxon>
        <taxon>ecological metagenomes</taxon>
    </lineage>
</organism>
<protein>
    <submittedName>
        <fullName evidence="4">Unannotated protein</fullName>
    </submittedName>
</protein>
<dbReference type="GO" id="GO:0005886">
    <property type="term" value="C:plasma membrane"/>
    <property type="evidence" value="ECO:0007669"/>
    <property type="project" value="TreeGrafter"/>
</dbReference>
<keyword evidence="1" id="KW-0808">Transferase</keyword>
<dbReference type="PANTHER" id="PTHR10434:SF55">
    <property type="entry name" value="POSSIBLE ACYLTRANSFERASE"/>
    <property type="match status" value="1"/>
</dbReference>
<dbReference type="GO" id="GO:0006654">
    <property type="term" value="P:phosphatidic acid biosynthetic process"/>
    <property type="evidence" value="ECO:0007669"/>
    <property type="project" value="TreeGrafter"/>
</dbReference>
<sequence>MAEVVYPPVILALKTFWKYLGLQFHFEGEAHIPRKGGAILAMNHISYLDFALIGTAALPANRLVRFMAKKEIFDNKLAGPLMRGMHHINVDRNNGSASFVAALRALRSGEVVGIFPEGTISKSFEIKELKSGAVRLAMGANVPVIPAIIWGSQRIWTKGVKRDLGRRKFPIFVTFGAPIYFDKSTDVDAGEKALRETLLNLLHEVQEKYPDSHLGQRWAPTRLGGTAPAPLN</sequence>
<evidence type="ECO:0000259" key="3">
    <source>
        <dbReference type="SMART" id="SM00563"/>
    </source>
</evidence>
<proteinExistence type="predicted"/>
<dbReference type="Pfam" id="PF01553">
    <property type="entry name" value="Acyltransferase"/>
    <property type="match status" value="1"/>
</dbReference>
<dbReference type="EMBL" id="CAESAF010000002">
    <property type="protein sequence ID" value="CAB4329906.1"/>
    <property type="molecule type" value="Genomic_DNA"/>
</dbReference>
<feature type="domain" description="Phospholipid/glycerol acyltransferase" evidence="3">
    <location>
        <begin position="38"/>
        <end position="152"/>
    </location>
</feature>
<dbReference type="InterPro" id="IPR002123">
    <property type="entry name" value="Plipid/glycerol_acylTrfase"/>
</dbReference>
<evidence type="ECO:0000313" key="4">
    <source>
        <dbReference type="EMBL" id="CAB4329906.1"/>
    </source>
</evidence>
<keyword evidence="2" id="KW-0012">Acyltransferase</keyword>
<dbReference type="CDD" id="cd07989">
    <property type="entry name" value="LPLAT_AGPAT-like"/>
    <property type="match status" value="1"/>
</dbReference>
<dbReference type="GO" id="GO:0003841">
    <property type="term" value="F:1-acylglycerol-3-phosphate O-acyltransferase activity"/>
    <property type="evidence" value="ECO:0007669"/>
    <property type="project" value="TreeGrafter"/>
</dbReference>
<dbReference type="AlphaFoldDB" id="A0A6J5YJG0"/>
<dbReference type="PANTHER" id="PTHR10434">
    <property type="entry name" value="1-ACYL-SN-GLYCEROL-3-PHOSPHATE ACYLTRANSFERASE"/>
    <property type="match status" value="1"/>
</dbReference>